<dbReference type="PROSITE" id="PS50082">
    <property type="entry name" value="WD_REPEATS_2"/>
    <property type="match status" value="4"/>
</dbReference>
<evidence type="ECO:0000256" key="2">
    <source>
        <dbReference type="ARBA" id="ARBA00022737"/>
    </source>
</evidence>
<evidence type="ECO:0000256" key="3">
    <source>
        <dbReference type="PROSITE-ProRule" id="PRU00221"/>
    </source>
</evidence>
<protein>
    <submittedName>
        <fullName evidence="4">WD repeat-containing protein 88</fullName>
    </submittedName>
</protein>
<dbReference type="InterPro" id="IPR015943">
    <property type="entry name" value="WD40/YVTN_repeat-like_dom_sf"/>
</dbReference>
<feature type="repeat" description="WD" evidence="3">
    <location>
        <begin position="130"/>
        <end position="171"/>
    </location>
</feature>
<organism evidence="4 5">
    <name type="scientific">Oopsacas minuta</name>
    <dbReference type="NCBI Taxonomy" id="111878"/>
    <lineage>
        <taxon>Eukaryota</taxon>
        <taxon>Metazoa</taxon>
        <taxon>Porifera</taxon>
        <taxon>Hexactinellida</taxon>
        <taxon>Hexasterophora</taxon>
        <taxon>Lyssacinosida</taxon>
        <taxon>Leucopsacidae</taxon>
        <taxon>Oopsacas</taxon>
    </lineage>
</organism>
<dbReference type="PRINTS" id="PR00320">
    <property type="entry name" value="GPROTEINBRPT"/>
</dbReference>
<sequence>MLSALKVSNQSLNTCHYINGERQVVLGDEEGLVGIWNFEKRGFDFSSYNHHKDSISCSRAFTSSSFLTGSWDHNVSLWDAVRGEATWTQNHDRAVLSCDGNADRNLVTTACDDTWLRGYDCRVSGKIFEFKAHDNSITCVRMSSWGEVLVSTSMDRRVRVWDLRTCKRLLNIEGHINVVSSCDISPDARLLVTASWDKSVKLWDLKAGSFRKQGATDFVKHEGCVCATHFADNNQVFVSCGYDACICVWDLPHISSKHVIMLRGHDAWVKDCCVSTDGSRLASVDSGGYMLVWDVKNKDIPMFLDHKKTLGLNLVKCELCGKEFSLSAQETETESNKLCVFCRMKTPSQALFTV</sequence>
<evidence type="ECO:0000256" key="1">
    <source>
        <dbReference type="ARBA" id="ARBA00022574"/>
    </source>
</evidence>
<dbReference type="CDD" id="cd00200">
    <property type="entry name" value="WD40"/>
    <property type="match status" value="1"/>
</dbReference>
<dbReference type="PROSITE" id="PS50294">
    <property type="entry name" value="WD_REPEATS_REGION"/>
    <property type="match status" value="2"/>
</dbReference>
<keyword evidence="1 3" id="KW-0853">WD repeat</keyword>
<feature type="repeat" description="WD" evidence="3">
    <location>
        <begin position="262"/>
        <end position="303"/>
    </location>
</feature>
<dbReference type="Proteomes" id="UP001165289">
    <property type="component" value="Unassembled WGS sequence"/>
</dbReference>
<gene>
    <name evidence="4" type="ORF">LOD99_1036</name>
</gene>
<keyword evidence="2" id="KW-0677">Repeat</keyword>
<proteinExistence type="predicted"/>
<dbReference type="PANTHER" id="PTHR45048:SF1">
    <property type="entry name" value="WD REPEAT-CONTAINING PROTEIN 88"/>
    <property type="match status" value="1"/>
</dbReference>
<comment type="caution">
    <text evidence="4">The sequence shown here is derived from an EMBL/GenBank/DDBJ whole genome shotgun (WGS) entry which is preliminary data.</text>
</comment>
<dbReference type="SUPFAM" id="SSF50978">
    <property type="entry name" value="WD40 repeat-like"/>
    <property type="match status" value="1"/>
</dbReference>
<evidence type="ECO:0000313" key="4">
    <source>
        <dbReference type="EMBL" id="KAI6654641.1"/>
    </source>
</evidence>
<keyword evidence="5" id="KW-1185">Reference proteome</keyword>
<dbReference type="PANTHER" id="PTHR45048">
    <property type="match status" value="1"/>
</dbReference>
<dbReference type="Pfam" id="PF00400">
    <property type="entry name" value="WD40"/>
    <property type="match status" value="5"/>
</dbReference>
<dbReference type="AlphaFoldDB" id="A0AAV7K304"/>
<dbReference type="InterPro" id="IPR019775">
    <property type="entry name" value="WD40_repeat_CS"/>
</dbReference>
<evidence type="ECO:0000313" key="5">
    <source>
        <dbReference type="Proteomes" id="UP001165289"/>
    </source>
</evidence>
<dbReference type="InterPro" id="IPR036322">
    <property type="entry name" value="WD40_repeat_dom_sf"/>
</dbReference>
<accession>A0AAV7K304</accession>
<dbReference type="InterPro" id="IPR001680">
    <property type="entry name" value="WD40_rpt"/>
</dbReference>
<feature type="repeat" description="WD" evidence="3">
    <location>
        <begin position="172"/>
        <end position="213"/>
    </location>
</feature>
<feature type="repeat" description="WD" evidence="3">
    <location>
        <begin position="218"/>
        <end position="251"/>
    </location>
</feature>
<reference evidence="4 5" key="1">
    <citation type="journal article" date="2023" name="BMC Biol.">
        <title>The compact genome of the sponge Oopsacas minuta (Hexactinellida) is lacking key metazoan core genes.</title>
        <authorList>
            <person name="Santini S."/>
            <person name="Schenkelaars Q."/>
            <person name="Jourda C."/>
            <person name="Duchesne M."/>
            <person name="Belahbib H."/>
            <person name="Rocher C."/>
            <person name="Selva M."/>
            <person name="Riesgo A."/>
            <person name="Vervoort M."/>
            <person name="Leys S.P."/>
            <person name="Kodjabachian L."/>
            <person name="Le Bivic A."/>
            <person name="Borchiellini C."/>
            <person name="Claverie J.M."/>
            <person name="Renard E."/>
        </authorList>
    </citation>
    <scope>NUCLEOTIDE SEQUENCE [LARGE SCALE GENOMIC DNA]</scope>
    <source>
        <strain evidence="4">SPO-2</strain>
    </source>
</reference>
<dbReference type="EMBL" id="JAKMXF010000222">
    <property type="protein sequence ID" value="KAI6654641.1"/>
    <property type="molecule type" value="Genomic_DNA"/>
</dbReference>
<dbReference type="SMART" id="SM00320">
    <property type="entry name" value="WD40"/>
    <property type="match status" value="6"/>
</dbReference>
<dbReference type="InterPro" id="IPR020472">
    <property type="entry name" value="WD40_PAC1"/>
</dbReference>
<dbReference type="Gene3D" id="2.130.10.10">
    <property type="entry name" value="YVTN repeat-like/Quinoprotein amine dehydrogenase"/>
    <property type="match status" value="3"/>
</dbReference>
<dbReference type="PROSITE" id="PS00678">
    <property type="entry name" value="WD_REPEATS_1"/>
    <property type="match status" value="2"/>
</dbReference>
<name>A0AAV7K304_9METZ</name>